<gene>
    <name evidence="1" type="ORF">TEA_003277</name>
</gene>
<dbReference type="GO" id="GO:0005743">
    <property type="term" value="C:mitochondrial inner membrane"/>
    <property type="evidence" value="ECO:0007669"/>
    <property type="project" value="InterPro"/>
</dbReference>
<proteinExistence type="predicted"/>
<organism evidence="1 2">
    <name type="scientific">Camellia sinensis var. sinensis</name>
    <name type="common">China tea</name>
    <dbReference type="NCBI Taxonomy" id="542762"/>
    <lineage>
        <taxon>Eukaryota</taxon>
        <taxon>Viridiplantae</taxon>
        <taxon>Streptophyta</taxon>
        <taxon>Embryophyta</taxon>
        <taxon>Tracheophyta</taxon>
        <taxon>Spermatophyta</taxon>
        <taxon>Magnoliopsida</taxon>
        <taxon>eudicotyledons</taxon>
        <taxon>Gunneridae</taxon>
        <taxon>Pentapetalae</taxon>
        <taxon>asterids</taxon>
        <taxon>Ericales</taxon>
        <taxon>Theaceae</taxon>
        <taxon>Camellia</taxon>
    </lineage>
</organism>
<dbReference type="EMBL" id="SDRB02011911">
    <property type="protein sequence ID" value="THF99601.1"/>
    <property type="molecule type" value="Genomic_DNA"/>
</dbReference>
<protein>
    <recommendedName>
        <fullName evidence="3">LETM1-like protein</fullName>
    </recommendedName>
</protein>
<dbReference type="STRING" id="542762.A0A4S4DAP1"/>
<dbReference type="Proteomes" id="UP000306102">
    <property type="component" value="Unassembled WGS sequence"/>
</dbReference>
<evidence type="ECO:0008006" key="3">
    <source>
        <dbReference type="Google" id="ProtNLM"/>
    </source>
</evidence>
<comment type="caution">
    <text evidence="1">The sequence shown here is derived from an EMBL/GenBank/DDBJ whole genome shotgun (WGS) entry which is preliminary data.</text>
</comment>
<dbReference type="PANTHER" id="PTHR14009:SF9">
    <property type="entry name" value="LETM1-LIKE PROTEIN"/>
    <property type="match status" value="1"/>
</dbReference>
<keyword evidence="2" id="KW-1185">Reference proteome</keyword>
<dbReference type="PANTHER" id="PTHR14009">
    <property type="entry name" value="LEUCINE ZIPPER-EF-HAND CONTAINING TRANSMEMBRANE PROTEIN"/>
    <property type="match status" value="1"/>
</dbReference>
<sequence length="670" mass="76040">MSLKLNHHSLASSRSSNALVSQKPIRSCFSNKKVVILDDLLFNWGYSRKKRHIKLALLADCNLNLSCRLVDFRKNSLTFCKSRTGQLFRFASADDGVTVNGSPHANSSNDVDEIRVKLDQSLQIKDYSDDLVQSLHDAARVFELAIKEQSSSWKLSWFSTAWFGVDKNTWVKALSYQASVYALLQAASEISSRGDGRDRDINIFVQRSLLRQSGPLESVIREKLSTKQPEAYEWFWSDQVPAVVTTFIDYFESNPRFTAATAVSGQGMPFCSGPSGNANDISLLVLALSCIAAIAKLGPTKISCSQFFSMIPDLTGRLMEMLVNFIPIRQAYRSIKDIGLRREFLVHFGPRAAACRVKNDREMEEVVFWVSLVQKQLQRAIDRERMWSRLTTCESIEVLERDLAIFGFFIALGRSTQSFLSANGFDVIDEPIEGFLRYLIGGSVLYYPQLSSISSYQLYVEVVCEELEWLPFYPGITSTSKRLHGHKSKQEGHPNPEAIPQALDVCSHWIQSFIKYSKWLENPSNVKATRHNKLMECMDELGIRNYIDFLMHFFQEEIKMTADTATYTDEAEGSQLVPVQKKENIIGKSLDKLKDTGTDVWQGTQLLAIDVAAAMGLLRRFLIGDELTQKEKKIPSTYGQERLYLLRQLEKMKELEMTEMNPDESAEELP</sequence>
<reference evidence="1 2" key="1">
    <citation type="journal article" date="2018" name="Proc. Natl. Acad. Sci. U.S.A.">
        <title>Draft genome sequence of Camellia sinensis var. sinensis provides insights into the evolution of the tea genome and tea quality.</title>
        <authorList>
            <person name="Wei C."/>
            <person name="Yang H."/>
            <person name="Wang S."/>
            <person name="Zhao J."/>
            <person name="Liu C."/>
            <person name="Gao L."/>
            <person name="Xia E."/>
            <person name="Lu Y."/>
            <person name="Tai Y."/>
            <person name="She G."/>
            <person name="Sun J."/>
            <person name="Cao H."/>
            <person name="Tong W."/>
            <person name="Gao Q."/>
            <person name="Li Y."/>
            <person name="Deng W."/>
            <person name="Jiang X."/>
            <person name="Wang W."/>
            <person name="Chen Q."/>
            <person name="Zhang S."/>
            <person name="Li H."/>
            <person name="Wu J."/>
            <person name="Wang P."/>
            <person name="Li P."/>
            <person name="Shi C."/>
            <person name="Zheng F."/>
            <person name="Jian J."/>
            <person name="Huang B."/>
            <person name="Shan D."/>
            <person name="Shi M."/>
            <person name="Fang C."/>
            <person name="Yue Y."/>
            <person name="Li F."/>
            <person name="Li D."/>
            <person name="Wei S."/>
            <person name="Han B."/>
            <person name="Jiang C."/>
            <person name="Yin Y."/>
            <person name="Xia T."/>
            <person name="Zhang Z."/>
            <person name="Bennetzen J.L."/>
            <person name="Zhao S."/>
            <person name="Wan X."/>
        </authorList>
    </citation>
    <scope>NUCLEOTIDE SEQUENCE [LARGE SCALE GENOMIC DNA]</scope>
    <source>
        <strain evidence="2">cv. Shuchazao</strain>
        <tissue evidence="1">Leaf</tissue>
    </source>
</reference>
<accession>A0A4S4DAP1</accession>
<dbReference type="AlphaFoldDB" id="A0A4S4DAP1"/>
<evidence type="ECO:0000313" key="1">
    <source>
        <dbReference type="EMBL" id="THF99601.1"/>
    </source>
</evidence>
<evidence type="ECO:0000313" key="2">
    <source>
        <dbReference type="Proteomes" id="UP000306102"/>
    </source>
</evidence>
<dbReference type="GO" id="GO:0030003">
    <property type="term" value="P:intracellular monoatomic cation homeostasis"/>
    <property type="evidence" value="ECO:0007669"/>
    <property type="project" value="TreeGrafter"/>
</dbReference>
<name>A0A4S4DAP1_CAMSN</name>
<dbReference type="InterPro" id="IPR044202">
    <property type="entry name" value="LETM1/MDM38-like"/>
</dbReference>